<dbReference type="Proteomes" id="UP000310066">
    <property type="component" value="Unassembled WGS sequence"/>
</dbReference>
<feature type="region of interest" description="Disordered" evidence="1">
    <location>
        <begin position="64"/>
        <end position="107"/>
    </location>
</feature>
<feature type="compositionally biased region" description="Pro residues" evidence="1">
    <location>
        <begin position="8"/>
        <end position="20"/>
    </location>
</feature>
<organism evidence="2 3">
    <name type="scientific">Friedmanniomyces endolithicus</name>
    <dbReference type="NCBI Taxonomy" id="329885"/>
    <lineage>
        <taxon>Eukaryota</taxon>
        <taxon>Fungi</taxon>
        <taxon>Dikarya</taxon>
        <taxon>Ascomycota</taxon>
        <taxon>Pezizomycotina</taxon>
        <taxon>Dothideomycetes</taxon>
        <taxon>Dothideomycetidae</taxon>
        <taxon>Mycosphaerellales</taxon>
        <taxon>Teratosphaeriaceae</taxon>
        <taxon>Friedmanniomyces</taxon>
    </lineage>
</organism>
<feature type="region of interest" description="Disordered" evidence="1">
    <location>
        <begin position="1"/>
        <end position="29"/>
    </location>
</feature>
<evidence type="ECO:0000313" key="3">
    <source>
        <dbReference type="Proteomes" id="UP000310066"/>
    </source>
</evidence>
<proteinExistence type="predicted"/>
<evidence type="ECO:0000256" key="1">
    <source>
        <dbReference type="SAM" id="MobiDB-lite"/>
    </source>
</evidence>
<dbReference type="EMBL" id="NAJP01000001">
    <property type="protein sequence ID" value="TKA49336.1"/>
    <property type="molecule type" value="Genomic_DNA"/>
</dbReference>
<comment type="caution">
    <text evidence="2">The sequence shown here is derived from an EMBL/GenBank/DDBJ whole genome shotgun (WGS) entry which is preliminary data.</text>
</comment>
<dbReference type="AlphaFoldDB" id="A0A4U0VLQ1"/>
<name>A0A4U0VLQ1_9PEZI</name>
<gene>
    <name evidence="2" type="ORF">B0A54_00002</name>
</gene>
<feature type="compositionally biased region" description="Low complexity" evidence="1">
    <location>
        <begin position="76"/>
        <end position="96"/>
    </location>
</feature>
<sequence length="107" mass="11629">MHTLQLHPPYPEPICLPPPKQQASGHRSTNVYSEELLHVTLDPRRTPLLLRNIGIPWNMTYPPPLAESSLELGPKSESGSETETESSSASSSATMSPDLAWKPSGGL</sequence>
<accession>A0A4U0VLQ1</accession>
<protein>
    <submittedName>
        <fullName evidence="2">Uncharacterized protein</fullName>
    </submittedName>
</protein>
<reference evidence="2 3" key="1">
    <citation type="submission" date="2017-03" db="EMBL/GenBank/DDBJ databases">
        <title>Genomes of endolithic fungi from Antarctica.</title>
        <authorList>
            <person name="Coleine C."/>
            <person name="Masonjones S."/>
            <person name="Stajich J.E."/>
        </authorList>
    </citation>
    <scope>NUCLEOTIDE SEQUENCE [LARGE SCALE GENOMIC DNA]</scope>
    <source>
        <strain evidence="2 3">CCFEE 5311</strain>
    </source>
</reference>
<evidence type="ECO:0000313" key="2">
    <source>
        <dbReference type="EMBL" id="TKA49336.1"/>
    </source>
</evidence>